<protein>
    <submittedName>
        <fullName evidence="1">Uncharacterized protein</fullName>
    </submittedName>
</protein>
<dbReference type="Proteomes" id="UP000828390">
    <property type="component" value="Unassembled WGS sequence"/>
</dbReference>
<organism evidence="1 2">
    <name type="scientific">Dreissena polymorpha</name>
    <name type="common">Zebra mussel</name>
    <name type="synonym">Mytilus polymorpha</name>
    <dbReference type="NCBI Taxonomy" id="45954"/>
    <lineage>
        <taxon>Eukaryota</taxon>
        <taxon>Metazoa</taxon>
        <taxon>Spiralia</taxon>
        <taxon>Lophotrochozoa</taxon>
        <taxon>Mollusca</taxon>
        <taxon>Bivalvia</taxon>
        <taxon>Autobranchia</taxon>
        <taxon>Heteroconchia</taxon>
        <taxon>Euheterodonta</taxon>
        <taxon>Imparidentia</taxon>
        <taxon>Neoheterodontei</taxon>
        <taxon>Myida</taxon>
        <taxon>Dreissenoidea</taxon>
        <taxon>Dreissenidae</taxon>
        <taxon>Dreissena</taxon>
    </lineage>
</organism>
<sequence>MSYHLSQATWREIHELGMVDVYKTNDEFRHFYGMLDVLAFLPVAVPVTSSGRACVPDNCVHARGRGHSGLL</sequence>
<evidence type="ECO:0000313" key="1">
    <source>
        <dbReference type="EMBL" id="KAH3725549.1"/>
    </source>
</evidence>
<proteinExistence type="predicted"/>
<keyword evidence="2" id="KW-1185">Reference proteome</keyword>
<accession>A0A9D4CJ13</accession>
<comment type="caution">
    <text evidence="1">The sequence shown here is derived from an EMBL/GenBank/DDBJ whole genome shotgun (WGS) entry which is preliminary data.</text>
</comment>
<gene>
    <name evidence="1" type="ORF">DPMN_051394</name>
</gene>
<reference evidence="1" key="2">
    <citation type="submission" date="2020-11" db="EMBL/GenBank/DDBJ databases">
        <authorList>
            <person name="McCartney M.A."/>
            <person name="Auch B."/>
            <person name="Kono T."/>
            <person name="Mallez S."/>
            <person name="Becker A."/>
            <person name="Gohl D.M."/>
            <person name="Silverstein K.A.T."/>
            <person name="Koren S."/>
            <person name="Bechman K.B."/>
            <person name="Herman A."/>
            <person name="Abrahante J.E."/>
            <person name="Garbe J."/>
        </authorList>
    </citation>
    <scope>NUCLEOTIDE SEQUENCE</scope>
    <source>
        <strain evidence="1">Duluth1</strain>
        <tissue evidence="1">Whole animal</tissue>
    </source>
</reference>
<reference evidence="1" key="1">
    <citation type="journal article" date="2019" name="bioRxiv">
        <title>The Genome of the Zebra Mussel, Dreissena polymorpha: A Resource for Invasive Species Research.</title>
        <authorList>
            <person name="McCartney M.A."/>
            <person name="Auch B."/>
            <person name="Kono T."/>
            <person name="Mallez S."/>
            <person name="Zhang Y."/>
            <person name="Obille A."/>
            <person name="Becker A."/>
            <person name="Abrahante J.E."/>
            <person name="Garbe J."/>
            <person name="Badalamenti J.P."/>
            <person name="Herman A."/>
            <person name="Mangelson H."/>
            <person name="Liachko I."/>
            <person name="Sullivan S."/>
            <person name="Sone E.D."/>
            <person name="Koren S."/>
            <person name="Silverstein K.A.T."/>
            <person name="Beckman K.B."/>
            <person name="Gohl D.M."/>
        </authorList>
    </citation>
    <scope>NUCLEOTIDE SEQUENCE</scope>
    <source>
        <strain evidence="1">Duluth1</strain>
        <tissue evidence="1">Whole animal</tissue>
    </source>
</reference>
<evidence type="ECO:0000313" key="2">
    <source>
        <dbReference type="Proteomes" id="UP000828390"/>
    </source>
</evidence>
<dbReference type="AlphaFoldDB" id="A0A9D4CJ13"/>
<name>A0A9D4CJ13_DREPO</name>
<dbReference type="EMBL" id="JAIWYP010000012">
    <property type="protein sequence ID" value="KAH3725549.1"/>
    <property type="molecule type" value="Genomic_DNA"/>
</dbReference>